<dbReference type="EMBL" id="CAJNRD030001122">
    <property type="protein sequence ID" value="CAG5101232.1"/>
    <property type="molecule type" value="Genomic_DNA"/>
</dbReference>
<dbReference type="OrthoDB" id="366230at2759"/>
<protein>
    <submittedName>
        <fullName evidence="1">Axonemal (Homo sapiens)</fullName>
    </submittedName>
</protein>
<evidence type="ECO:0000313" key="1">
    <source>
        <dbReference type="EMBL" id="CAG5101232.1"/>
    </source>
</evidence>
<dbReference type="AlphaFoldDB" id="A0A8J2HKI0"/>
<name>A0A8J2HKI0_COTCN</name>
<reference evidence="1" key="1">
    <citation type="submission" date="2021-04" db="EMBL/GenBank/DDBJ databases">
        <authorList>
            <person name="Chebbi M.A.C M."/>
        </authorList>
    </citation>
    <scope>NUCLEOTIDE SEQUENCE</scope>
</reference>
<dbReference type="Proteomes" id="UP000786811">
    <property type="component" value="Unassembled WGS sequence"/>
</dbReference>
<evidence type="ECO:0000313" key="2">
    <source>
        <dbReference type="Proteomes" id="UP000786811"/>
    </source>
</evidence>
<proteinExistence type="predicted"/>
<comment type="caution">
    <text evidence="1">The sequence shown here is derived from an EMBL/GenBank/DDBJ whole genome shotgun (WGS) entry which is preliminary data.</text>
</comment>
<gene>
    <name evidence="1" type="ORF">HICCMSTLAB_LOCUS10305</name>
</gene>
<keyword evidence="2" id="KW-1185">Reference proteome</keyword>
<sequence length="85" mass="10014">MEIKQVFVKKRSHFGKQCIFDDSEVTVEENIFPNHDAMKDYVRINPVDKAVQISKKFAVHERVLTVLWNKNGVFVIKDTLYERTT</sequence>
<organism evidence="1 2">
    <name type="scientific">Cotesia congregata</name>
    <name type="common">Parasitoid wasp</name>
    <name type="synonym">Apanteles congregatus</name>
    <dbReference type="NCBI Taxonomy" id="51543"/>
    <lineage>
        <taxon>Eukaryota</taxon>
        <taxon>Metazoa</taxon>
        <taxon>Ecdysozoa</taxon>
        <taxon>Arthropoda</taxon>
        <taxon>Hexapoda</taxon>
        <taxon>Insecta</taxon>
        <taxon>Pterygota</taxon>
        <taxon>Neoptera</taxon>
        <taxon>Endopterygota</taxon>
        <taxon>Hymenoptera</taxon>
        <taxon>Apocrita</taxon>
        <taxon>Ichneumonoidea</taxon>
        <taxon>Braconidae</taxon>
        <taxon>Microgastrinae</taxon>
        <taxon>Cotesia</taxon>
    </lineage>
</organism>
<accession>A0A8J2HKI0</accession>